<dbReference type="AlphaFoldDB" id="A0A4Z2E0X5"/>
<evidence type="ECO:0000313" key="6">
    <source>
        <dbReference type="Proteomes" id="UP000314294"/>
    </source>
</evidence>
<reference evidence="5 6" key="1">
    <citation type="submission" date="2019-03" db="EMBL/GenBank/DDBJ databases">
        <title>First draft genome of Liparis tanakae, snailfish: a comprehensive survey of snailfish specific genes.</title>
        <authorList>
            <person name="Kim W."/>
            <person name="Song I."/>
            <person name="Jeong J.-H."/>
            <person name="Kim D."/>
            <person name="Kim S."/>
            <person name="Ryu S."/>
            <person name="Song J.Y."/>
            <person name="Lee S.K."/>
        </authorList>
    </citation>
    <scope>NUCLEOTIDE SEQUENCE [LARGE SCALE GENOMIC DNA]</scope>
    <source>
        <tissue evidence="5">Muscle</tissue>
    </source>
</reference>
<dbReference type="SUPFAM" id="SSF141072">
    <property type="entry name" value="CalX-like"/>
    <property type="match status" value="1"/>
</dbReference>
<dbReference type="InterPro" id="IPR003644">
    <property type="entry name" value="Calx_beta"/>
</dbReference>
<dbReference type="OrthoDB" id="9947707at2759"/>
<proteinExistence type="predicted"/>
<name>A0A4Z2E0X5_9TELE</name>
<dbReference type="GO" id="GO:0007154">
    <property type="term" value="P:cell communication"/>
    <property type="evidence" value="ECO:0007669"/>
    <property type="project" value="InterPro"/>
</dbReference>
<evidence type="ECO:0000313" key="5">
    <source>
        <dbReference type="EMBL" id="TNN22367.1"/>
    </source>
</evidence>
<keyword evidence="3" id="KW-0106">Calcium</keyword>
<dbReference type="EMBL" id="SRLO01022841">
    <property type="protein sequence ID" value="TNN22367.1"/>
    <property type="molecule type" value="Genomic_DNA"/>
</dbReference>
<accession>A0A4Z2E0X5</accession>
<dbReference type="Pfam" id="PF03160">
    <property type="entry name" value="Calx-beta"/>
    <property type="match status" value="1"/>
</dbReference>
<keyword evidence="6" id="KW-1185">Reference proteome</keyword>
<evidence type="ECO:0000256" key="3">
    <source>
        <dbReference type="ARBA" id="ARBA00022837"/>
    </source>
</evidence>
<protein>
    <submittedName>
        <fullName evidence="5">Sodium/calcium exchanger 1</fullName>
    </submittedName>
</protein>
<dbReference type="Gene3D" id="2.60.40.2030">
    <property type="match status" value="1"/>
</dbReference>
<evidence type="ECO:0000256" key="2">
    <source>
        <dbReference type="ARBA" id="ARBA00022737"/>
    </source>
</evidence>
<dbReference type="Proteomes" id="UP000314294">
    <property type="component" value="Unassembled WGS sequence"/>
</dbReference>
<dbReference type="GO" id="GO:0016020">
    <property type="term" value="C:membrane"/>
    <property type="evidence" value="ECO:0007669"/>
    <property type="project" value="InterPro"/>
</dbReference>
<organism evidence="5 6">
    <name type="scientific">Liparis tanakae</name>
    <name type="common">Tanaka's snailfish</name>
    <dbReference type="NCBI Taxonomy" id="230148"/>
    <lineage>
        <taxon>Eukaryota</taxon>
        <taxon>Metazoa</taxon>
        <taxon>Chordata</taxon>
        <taxon>Craniata</taxon>
        <taxon>Vertebrata</taxon>
        <taxon>Euteleostomi</taxon>
        <taxon>Actinopterygii</taxon>
        <taxon>Neopterygii</taxon>
        <taxon>Teleostei</taxon>
        <taxon>Neoteleostei</taxon>
        <taxon>Acanthomorphata</taxon>
        <taxon>Eupercaria</taxon>
        <taxon>Perciformes</taxon>
        <taxon>Cottioidei</taxon>
        <taxon>Cottales</taxon>
        <taxon>Liparidae</taxon>
        <taxon>Liparis</taxon>
    </lineage>
</organism>
<comment type="caution">
    <text evidence="5">The sequence shown here is derived from an EMBL/GenBank/DDBJ whole genome shotgun (WGS) entry which is preliminary data.</text>
</comment>
<dbReference type="InterPro" id="IPR038081">
    <property type="entry name" value="CalX-like_sf"/>
</dbReference>
<sequence>MRRRPASCERVDKLIHVKIIDDEEYEKNKNFFLELAEPRMVDMSLQKGAVLNPFLPLLLLFSSSSSPPLALTPRQRLFSPLLVASISTPGDSLST</sequence>
<evidence type="ECO:0000259" key="4">
    <source>
        <dbReference type="Pfam" id="PF03160"/>
    </source>
</evidence>
<keyword evidence="1" id="KW-0732">Signal</keyword>
<keyword evidence="2" id="KW-0677">Repeat</keyword>
<evidence type="ECO:0000256" key="1">
    <source>
        <dbReference type="ARBA" id="ARBA00022729"/>
    </source>
</evidence>
<feature type="domain" description="Calx-beta" evidence="4">
    <location>
        <begin position="12"/>
        <end position="44"/>
    </location>
</feature>
<gene>
    <name evidence="5" type="primary">SLC8A1_5</name>
    <name evidence="5" type="ORF">EYF80_067519</name>
</gene>